<dbReference type="AlphaFoldDB" id="A0A8J4YBB4"/>
<sequence>MKNFQEKQTNVVLAQAIFDVHHEFGLGNKVVATTTDNGANYVAAFKYFGVGNMPVEEEEEQDPEVVVGQPANLHAQLEEVAPAVVKLPKHYRCGSVVANSIKEKTGRKLKTYCVTRWNSYYDAVQSLMDVLSNPDKMRALNEILSKGGVATFDERDKHILSEYLKVMQPVAECLDSLQSEANAYMGTFMPNLQLMRVQLETLKVDRQALVTALLGKEGSGKGFYGRFADQLKDADFLMATALHPHYTISTSLFCGHSPGIPLLLPGKFNFLPPTNPHPASDLTILL</sequence>
<dbReference type="PANTHER" id="PTHR47501">
    <property type="entry name" value="TRANSPOSASE-RELATED"/>
    <property type="match status" value="1"/>
</dbReference>
<dbReference type="Proteomes" id="UP000770661">
    <property type="component" value="Unassembled WGS sequence"/>
</dbReference>
<gene>
    <name evidence="1" type="ORF">GWK47_041391</name>
</gene>
<dbReference type="SUPFAM" id="SSF53098">
    <property type="entry name" value="Ribonuclease H-like"/>
    <property type="match status" value="1"/>
</dbReference>
<dbReference type="InterPro" id="IPR012337">
    <property type="entry name" value="RNaseH-like_sf"/>
</dbReference>
<protein>
    <submittedName>
        <fullName evidence="1">Uncharacterized protein</fullName>
    </submittedName>
</protein>
<keyword evidence="2" id="KW-1185">Reference proteome</keyword>
<name>A0A8J4YBB4_CHIOP</name>
<dbReference type="EMBL" id="JACEEZ010007397">
    <property type="protein sequence ID" value="KAG0724092.1"/>
    <property type="molecule type" value="Genomic_DNA"/>
</dbReference>
<organism evidence="1 2">
    <name type="scientific">Chionoecetes opilio</name>
    <name type="common">Atlantic snow crab</name>
    <name type="synonym">Cancer opilio</name>
    <dbReference type="NCBI Taxonomy" id="41210"/>
    <lineage>
        <taxon>Eukaryota</taxon>
        <taxon>Metazoa</taxon>
        <taxon>Ecdysozoa</taxon>
        <taxon>Arthropoda</taxon>
        <taxon>Crustacea</taxon>
        <taxon>Multicrustacea</taxon>
        <taxon>Malacostraca</taxon>
        <taxon>Eumalacostraca</taxon>
        <taxon>Eucarida</taxon>
        <taxon>Decapoda</taxon>
        <taxon>Pleocyemata</taxon>
        <taxon>Brachyura</taxon>
        <taxon>Eubrachyura</taxon>
        <taxon>Majoidea</taxon>
        <taxon>Majidae</taxon>
        <taxon>Chionoecetes</taxon>
    </lineage>
</organism>
<comment type="caution">
    <text evidence="1">The sequence shown here is derived from an EMBL/GenBank/DDBJ whole genome shotgun (WGS) entry which is preliminary data.</text>
</comment>
<reference evidence="1" key="1">
    <citation type="submission" date="2020-07" db="EMBL/GenBank/DDBJ databases">
        <title>The High-quality genome of the commercially important snow crab, Chionoecetes opilio.</title>
        <authorList>
            <person name="Jeong J.-H."/>
            <person name="Ryu S."/>
        </authorList>
    </citation>
    <scope>NUCLEOTIDE SEQUENCE</scope>
    <source>
        <strain evidence="1">MADBK_172401_WGS</strain>
        <tissue evidence="1">Digestive gland</tissue>
    </source>
</reference>
<evidence type="ECO:0000313" key="2">
    <source>
        <dbReference type="Proteomes" id="UP000770661"/>
    </source>
</evidence>
<proteinExistence type="predicted"/>
<accession>A0A8J4YBB4</accession>
<dbReference type="OrthoDB" id="10057873at2759"/>
<dbReference type="PANTHER" id="PTHR47501:SF5">
    <property type="entry name" value="HAT C-TERMINAL DIMERISATION DOMAIN-CONTAINING PROTEIN"/>
    <property type="match status" value="1"/>
</dbReference>
<evidence type="ECO:0000313" key="1">
    <source>
        <dbReference type="EMBL" id="KAG0724092.1"/>
    </source>
</evidence>